<keyword evidence="2" id="KW-1185">Reference proteome</keyword>
<dbReference type="EMBL" id="CP015103">
    <property type="protein sequence ID" value="ASJ09566.1"/>
    <property type="molecule type" value="Genomic_DNA"/>
</dbReference>
<dbReference type="AlphaFoldDB" id="A0A2Z2MUU6"/>
<dbReference type="KEGG" id="tsl:A3L11_10115"/>
<dbReference type="OrthoDB" id="85992at2157"/>
<dbReference type="Proteomes" id="UP000250125">
    <property type="component" value="Chromosome"/>
</dbReference>
<dbReference type="RefSeq" id="WP_088856792.1">
    <property type="nucleotide sequence ID" value="NZ_CP015103.1"/>
</dbReference>
<name>A0A2Z2MUU6_9EURY</name>
<gene>
    <name evidence="1" type="ORF">A3L11_10115</name>
</gene>
<proteinExistence type="predicted"/>
<dbReference type="GeneID" id="33318596"/>
<evidence type="ECO:0000313" key="1">
    <source>
        <dbReference type="EMBL" id="ASJ09566.1"/>
    </source>
</evidence>
<sequence>MSLRTLVKLYRVARGGEKVERAWGLVREAAKYSHNEPYWEFLKENFGVRAEEIKDALRFLEEAGELEIKRSVDGKRLYVSTLKDIRENPVRLDRWLSISKKPPAR</sequence>
<organism evidence="1 2">
    <name type="scientific">Thermococcus siculi</name>
    <dbReference type="NCBI Taxonomy" id="72803"/>
    <lineage>
        <taxon>Archaea</taxon>
        <taxon>Methanobacteriati</taxon>
        <taxon>Methanobacteriota</taxon>
        <taxon>Thermococci</taxon>
        <taxon>Thermococcales</taxon>
        <taxon>Thermococcaceae</taxon>
        <taxon>Thermococcus</taxon>
    </lineage>
</organism>
<reference evidence="1 2" key="1">
    <citation type="submission" date="2016-04" db="EMBL/GenBank/DDBJ databases">
        <title>Complete genome sequence of Thermococcus siculi type strain RG-20.</title>
        <authorList>
            <person name="Oger P.M."/>
        </authorList>
    </citation>
    <scope>NUCLEOTIDE SEQUENCE [LARGE SCALE GENOMIC DNA]</scope>
    <source>
        <strain evidence="1 2">RG-20</strain>
    </source>
</reference>
<evidence type="ECO:0000313" key="2">
    <source>
        <dbReference type="Proteomes" id="UP000250125"/>
    </source>
</evidence>
<protein>
    <submittedName>
        <fullName evidence="1">Uncharacterized protein</fullName>
    </submittedName>
</protein>
<accession>A0A2Z2MUU6</accession>